<keyword evidence="3" id="KW-1133">Transmembrane helix</keyword>
<dbReference type="Pfam" id="PF00149">
    <property type="entry name" value="Metallophos"/>
    <property type="match status" value="1"/>
</dbReference>
<proteinExistence type="predicted"/>
<dbReference type="PANTHER" id="PTHR31302">
    <property type="entry name" value="TRANSMEMBRANE PROTEIN WITH METALLOPHOSPHOESTERASE DOMAIN-RELATED"/>
    <property type="match status" value="1"/>
</dbReference>
<evidence type="ECO:0000313" key="6">
    <source>
        <dbReference type="Proteomes" id="UP000779049"/>
    </source>
</evidence>
<keyword evidence="3" id="KW-0472">Membrane</keyword>
<dbReference type="RefSeq" id="WP_221920011.1">
    <property type="nucleotide sequence ID" value="NZ_CP173660.1"/>
</dbReference>
<keyword evidence="6" id="KW-1185">Reference proteome</keyword>
<dbReference type="InterPro" id="IPR051158">
    <property type="entry name" value="Metallophosphoesterase_sf"/>
</dbReference>
<dbReference type="Proteomes" id="UP000779049">
    <property type="component" value="Unassembled WGS sequence"/>
</dbReference>
<dbReference type="EMBL" id="VIRV01000014">
    <property type="protein sequence ID" value="MBY0759347.1"/>
    <property type="molecule type" value="Genomic_DNA"/>
</dbReference>
<dbReference type="Gene3D" id="3.60.21.10">
    <property type="match status" value="1"/>
</dbReference>
<name>A0ABS7L9C1_9FIRM</name>
<dbReference type="PANTHER" id="PTHR31302:SF31">
    <property type="entry name" value="PHOSPHODIESTERASE YAEI"/>
    <property type="match status" value="1"/>
</dbReference>
<evidence type="ECO:0000313" key="5">
    <source>
        <dbReference type="EMBL" id="MBY0759347.1"/>
    </source>
</evidence>
<accession>A0ABS7L9C1</accession>
<comment type="caution">
    <text evidence="5">The sequence shown here is derived from an EMBL/GenBank/DDBJ whole genome shotgun (WGS) entry which is preliminary data.</text>
</comment>
<gene>
    <name evidence="5" type="ORF">FLB61_09670</name>
</gene>
<feature type="transmembrane region" description="Helical" evidence="3">
    <location>
        <begin position="12"/>
        <end position="32"/>
    </location>
</feature>
<sequence>MKRNHGKKSRHILMIIILLLVCIAAYIGIDIWKSSNALIVRKYAVSLENCKTAIRAVVISDLHNHSFGAQNKKLVEMISQQNPDLILMAGDMLNEDSKSSEVPVALVRELAQIAPVFYGLGNHEIAYMEDAPVDLSEELTQAGAIVLDKKFVDVKIQGENIRIGGLYDYAFGNNGDNDAMAAPQDIKDFLTEFGQTEDVKIMISHRPDSFIFGDASTVWDVDLVVSGHNHGGQIVIPFLGGLYGGDQGWFPEYIHGIYEKDQLQLFVTSGLGSEKQILPRMNNRPEVALLEIKPEK</sequence>
<dbReference type="InterPro" id="IPR004843">
    <property type="entry name" value="Calcineurin-like_PHP"/>
</dbReference>
<dbReference type="SUPFAM" id="SSF56300">
    <property type="entry name" value="Metallo-dependent phosphatases"/>
    <property type="match status" value="1"/>
</dbReference>
<evidence type="ECO:0000256" key="2">
    <source>
        <dbReference type="ARBA" id="ARBA00022801"/>
    </source>
</evidence>
<evidence type="ECO:0000256" key="3">
    <source>
        <dbReference type="SAM" id="Phobius"/>
    </source>
</evidence>
<evidence type="ECO:0000256" key="1">
    <source>
        <dbReference type="ARBA" id="ARBA00022723"/>
    </source>
</evidence>
<keyword evidence="1" id="KW-0479">Metal-binding</keyword>
<protein>
    <recommendedName>
        <fullName evidence="4">Calcineurin-like phosphoesterase domain-containing protein</fullName>
    </recommendedName>
</protein>
<keyword evidence="2" id="KW-0378">Hydrolase</keyword>
<dbReference type="InterPro" id="IPR029052">
    <property type="entry name" value="Metallo-depent_PP-like"/>
</dbReference>
<organism evidence="5 6">
    <name type="scientific">Sellimonas caecigallum</name>
    <dbReference type="NCBI Taxonomy" id="2592333"/>
    <lineage>
        <taxon>Bacteria</taxon>
        <taxon>Bacillati</taxon>
        <taxon>Bacillota</taxon>
        <taxon>Clostridia</taxon>
        <taxon>Lachnospirales</taxon>
        <taxon>Lachnospiraceae</taxon>
        <taxon>Sellimonas</taxon>
    </lineage>
</organism>
<reference evidence="5 6" key="1">
    <citation type="journal article" date="2020" name="New Microbes New Infect">
        <title>Sellimonas caecigallum sp. nov., description and genome sequence of a new member of the Sellimonas genus isolated from the cecum of feral chicken.</title>
        <authorList>
            <person name="Wongkuna S."/>
            <person name="Ghimire S."/>
            <person name="Antony L."/>
            <person name="Chankhamhaengdecha S."/>
            <person name="Janvilisri T."/>
            <person name="Scaria J."/>
        </authorList>
    </citation>
    <scope>NUCLEOTIDE SEQUENCE [LARGE SCALE GENOMIC DNA]</scope>
    <source>
        <strain evidence="5 6">SW451</strain>
    </source>
</reference>
<evidence type="ECO:0000259" key="4">
    <source>
        <dbReference type="Pfam" id="PF00149"/>
    </source>
</evidence>
<keyword evidence="3" id="KW-0812">Transmembrane</keyword>
<feature type="domain" description="Calcineurin-like phosphoesterase" evidence="4">
    <location>
        <begin position="55"/>
        <end position="231"/>
    </location>
</feature>